<dbReference type="InterPro" id="IPR036814">
    <property type="entry name" value="YqcC-like_sf"/>
</dbReference>
<dbReference type="RefSeq" id="WP_066482683.1">
    <property type="nucleotide sequence ID" value="NZ_BCNT01000019.1"/>
</dbReference>
<organism evidence="2 3">
    <name type="scientific">Comamonas terrae</name>
    <dbReference type="NCBI Taxonomy" id="673548"/>
    <lineage>
        <taxon>Bacteria</taxon>
        <taxon>Pseudomonadati</taxon>
        <taxon>Pseudomonadota</taxon>
        <taxon>Betaproteobacteria</taxon>
        <taxon>Burkholderiales</taxon>
        <taxon>Comamonadaceae</taxon>
        <taxon>Comamonas</taxon>
    </lineage>
</organism>
<accession>A0ABW5UM07</accession>
<evidence type="ECO:0000259" key="1">
    <source>
        <dbReference type="Pfam" id="PF04287"/>
    </source>
</evidence>
<dbReference type="InterPro" id="IPR007384">
    <property type="entry name" value="UCP006257"/>
</dbReference>
<proteinExistence type="predicted"/>
<sequence length="122" mass="14264">MTTAHPHQELLTHLQQLETELQAQKLWSSTPPSPQALESVMPFMYDTLQLHEWLQWVFLPRLRALIDAQGQLPHQSHIHPLAEHEWEKREDFDKGRLLVLLERIDITLNRGSLTPTDQDPAH</sequence>
<gene>
    <name evidence="2" type="ORF">ACFSW6_10960</name>
</gene>
<keyword evidence="3" id="KW-1185">Reference proteome</keyword>
<dbReference type="Gene3D" id="1.20.1440.40">
    <property type="entry name" value="YqcC-like"/>
    <property type="match status" value="1"/>
</dbReference>
<protein>
    <submittedName>
        <fullName evidence="2">YqcC family protein</fullName>
    </submittedName>
</protein>
<evidence type="ECO:0000313" key="3">
    <source>
        <dbReference type="Proteomes" id="UP001597463"/>
    </source>
</evidence>
<name>A0ABW5UM07_9BURK</name>
<evidence type="ECO:0000313" key="2">
    <source>
        <dbReference type="EMBL" id="MFD2754607.1"/>
    </source>
</evidence>
<dbReference type="InterPro" id="IPR023376">
    <property type="entry name" value="YqcC-like_dom"/>
</dbReference>
<feature type="domain" description="YqcC-like" evidence="1">
    <location>
        <begin position="10"/>
        <end position="105"/>
    </location>
</feature>
<dbReference type="Proteomes" id="UP001597463">
    <property type="component" value="Unassembled WGS sequence"/>
</dbReference>
<dbReference type="PANTHER" id="PTHR39586:SF1">
    <property type="entry name" value="CYTOPLASMIC PROTEIN"/>
    <property type="match status" value="1"/>
</dbReference>
<dbReference type="Pfam" id="PF04287">
    <property type="entry name" value="DUF446"/>
    <property type="match status" value="1"/>
</dbReference>
<dbReference type="SUPFAM" id="SSF158452">
    <property type="entry name" value="YqcC-like"/>
    <property type="match status" value="1"/>
</dbReference>
<dbReference type="PIRSF" id="PIRSF006257">
    <property type="entry name" value="UCP006257"/>
    <property type="match status" value="1"/>
</dbReference>
<dbReference type="EMBL" id="JBHUMV010000004">
    <property type="protein sequence ID" value="MFD2754607.1"/>
    <property type="molecule type" value="Genomic_DNA"/>
</dbReference>
<dbReference type="PANTHER" id="PTHR39586">
    <property type="entry name" value="CYTOPLASMIC PROTEIN-RELATED"/>
    <property type="match status" value="1"/>
</dbReference>
<reference evidence="3" key="1">
    <citation type="journal article" date="2019" name="Int. J. Syst. Evol. Microbiol.">
        <title>The Global Catalogue of Microorganisms (GCM) 10K type strain sequencing project: providing services to taxonomists for standard genome sequencing and annotation.</title>
        <authorList>
            <consortium name="The Broad Institute Genomics Platform"/>
            <consortium name="The Broad Institute Genome Sequencing Center for Infectious Disease"/>
            <person name="Wu L."/>
            <person name="Ma J."/>
        </authorList>
    </citation>
    <scope>NUCLEOTIDE SEQUENCE [LARGE SCALE GENOMIC DNA]</scope>
    <source>
        <strain evidence="3">TISTR 1906</strain>
    </source>
</reference>
<comment type="caution">
    <text evidence="2">The sequence shown here is derived from an EMBL/GenBank/DDBJ whole genome shotgun (WGS) entry which is preliminary data.</text>
</comment>